<comment type="subcellular location">
    <subcellularLocation>
        <location evidence="1">Mitochondrion inner membrane</location>
        <topology evidence="1">Multi-pass membrane protein</topology>
    </subcellularLocation>
</comment>
<evidence type="ECO:0000256" key="9">
    <source>
        <dbReference type="ARBA" id="ARBA00023136"/>
    </source>
</evidence>
<keyword evidence="3 11" id="KW-0813">Transport</keyword>
<feature type="repeat" description="Solcar" evidence="10">
    <location>
        <begin position="55"/>
        <end position="145"/>
    </location>
</feature>
<comment type="caution">
    <text evidence="12">The sequence shown here is derived from an EMBL/GenBank/DDBJ whole genome shotgun (WGS) entry which is preliminary data.</text>
</comment>
<gene>
    <name evidence="12" type="ORF">UBRO2_04002</name>
</gene>
<evidence type="ECO:0000313" key="13">
    <source>
        <dbReference type="Proteomes" id="UP000658997"/>
    </source>
</evidence>
<dbReference type="PRINTS" id="PR00926">
    <property type="entry name" value="MITOCARRIER"/>
</dbReference>
<dbReference type="PANTHER" id="PTHR45788">
    <property type="entry name" value="SUCCINATE/FUMARATE MITOCHONDRIAL TRANSPORTER-RELATED"/>
    <property type="match status" value="1"/>
</dbReference>
<evidence type="ECO:0000256" key="5">
    <source>
        <dbReference type="ARBA" id="ARBA00022737"/>
    </source>
</evidence>
<dbReference type="SUPFAM" id="SSF103506">
    <property type="entry name" value="Mitochondrial carrier"/>
    <property type="match status" value="1"/>
</dbReference>
<evidence type="ECO:0000256" key="6">
    <source>
        <dbReference type="ARBA" id="ARBA00022792"/>
    </source>
</evidence>
<sequence>MLTFCRKDGCVTLQLLAPTNKDLHLWAKKAYIKRQTPHPHTTKMAKSEANNKPKVAPSTHLIAGGIAGFAEACTCHPLDTIKVRMQLSRRGKKAGEKPRGFIATGAHIVKRETPLGLYKGLGAVVAGIVPKMAIRFMSFEQYKGALADKTTGKTSPQGVFLAGLGAGTTEAVAVVNPMEVVKIRLQAQQHSLADPLEVPRYRNAAHALYTIIREEGVMTLYRGVALTAARQATNQAANFTAYQELKSAAQKFHGTSELPSYETALIGLISGALGPFSNAPIDTIKTRIQRASKVQGETAVSRVVKVAKDMFAQEGASAFWKGITPRVARVAPGQAVVFTIYEKVKGYIEAAKQGEFNLTDTRSDE</sequence>
<keyword evidence="9 10" id="KW-0472">Membrane</keyword>
<accession>A0A8H8QNT4</accession>
<organism evidence="12 13">
    <name type="scientific">Ustilago bromivora</name>
    <dbReference type="NCBI Taxonomy" id="307758"/>
    <lineage>
        <taxon>Eukaryota</taxon>
        <taxon>Fungi</taxon>
        <taxon>Dikarya</taxon>
        <taxon>Basidiomycota</taxon>
        <taxon>Ustilaginomycotina</taxon>
        <taxon>Ustilaginomycetes</taxon>
        <taxon>Ustilaginales</taxon>
        <taxon>Ustilaginaceae</taxon>
        <taxon>Ustilago</taxon>
    </lineage>
</organism>
<keyword evidence="13" id="KW-1185">Reference proteome</keyword>
<evidence type="ECO:0000256" key="4">
    <source>
        <dbReference type="ARBA" id="ARBA00022692"/>
    </source>
</evidence>
<reference evidence="12" key="1">
    <citation type="submission" date="2018-08" db="EMBL/GenBank/DDBJ databases">
        <authorList>
            <person name="Guldener U."/>
        </authorList>
    </citation>
    <scope>NUCLEOTIDE SEQUENCE</scope>
    <source>
        <strain evidence="12">UB2</strain>
    </source>
</reference>
<evidence type="ECO:0000256" key="11">
    <source>
        <dbReference type="RuleBase" id="RU000488"/>
    </source>
</evidence>
<name>A0A8H8QNT4_9BASI</name>
<dbReference type="EMBL" id="ULHB01000085">
    <property type="protein sequence ID" value="SYW80788.1"/>
    <property type="molecule type" value="Genomic_DNA"/>
</dbReference>
<keyword evidence="4 10" id="KW-0812">Transmembrane</keyword>
<evidence type="ECO:0000256" key="2">
    <source>
        <dbReference type="ARBA" id="ARBA00006375"/>
    </source>
</evidence>
<evidence type="ECO:0000256" key="8">
    <source>
        <dbReference type="ARBA" id="ARBA00023128"/>
    </source>
</evidence>
<comment type="similarity">
    <text evidence="2 11">Belongs to the mitochondrial carrier (TC 2.A.29) family.</text>
</comment>
<dbReference type="AlphaFoldDB" id="A0A8H8QNT4"/>
<feature type="repeat" description="Solcar" evidence="10">
    <location>
        <begin position="157"/>
        <end position="248"/>
    </location>
</feature>
<evidence type="ECO:0000256" key="3">
    <source>
        <dbReference type="ARBA" id="ARBA00022448"/>
    </source>
</evidence>
<evidence type="ECO:0000256" key="1">
    <source>
        <dbReference type="ARBA" id="ARBA00004448"/>
    </source>
</evidence>
<evidence type="ECO:0000256" key="7">
    <source>
        <dbReference type="ARBA" id="ARBA00022989"/>
    </source>
</evidence>
<evidence type="ECO:0000313" key="12">
    <source>
        <dbReference type="EMBL" id="SYW80788.1"/>
    </source>
</evidence>
<dbReference type="InterPro" id="IPR002067">
    <property type="entry name" value="MCP"/>
</dbReference>
<feature type="repeat" description="Solcar" evidence="10">
    <location>
        <begin position="258"/>
        <end position="347"/>
    </location>
</feature>
<dbReference type="FunFam" id="1.50.40.10:FF:000021">
    <property type="entry name" value="SFC1p Mitochondrial succinate-fumarate transporter"/>
    <property type="match status" value="1"/>
</dbReference>
<keyword evidence="5" id="KW-0677">Repeat</keyword>
<keyword evidence="6" id="KW-0999">Mitochondrion inner membrane</keyword>
<dbReference type="GO" id="GO:0005743">
    <property type="term" value="C:mitochondrial inner membrane"/>
    <property type="evidence" value="ECO:0007669"/>
    <property type="project" value="UniProtKB-SubCell"/>
</dbReference>
<dbReference type="Pfam" id="PF00153">
    <property type="entry name" value="Mito_carr"/>
    <property type="match status" value="3"/>
</dbReference>
<dbReference type="Proteomes" id="UP000658997">
    <property type="component" value="Unassembled WGS sequence"/>
</dbReference>
<evidence type="ECO:0000256" key="10">
    <source>
        <dbReference type="PROSITE-ProRule" id="PRU00282"/>
    </source>
</evidence>
<dbReference type="Gene3D" id="1.50.40.10">
    <property type="entry name" value="Mitochondrial carrier domain"/>
    <property type="match status" value="1"/>
</dbReference>
<keyword evidence="7" id="KW-1133">Transmembrane helix</keyword>
<proteinExistence type="inferred from homology"/>
<dbReference type="GO" id="GO:0005469">
    <property type="term" value="F:succinate:fumarate antiporter activity"/>
    <property type="evidence" value="ECO:0007669"/>
    <property type="project" value="TreeGrafter"/>
</dbReference>
<protein>
    <submittedName>
        <fullName evidence="12">Probable succinate-fumarate transporter (Mitochondrial)</fullName>
    </submittedName>
</protein>
<dbReference type="InterPro" id="IPR049563">
    <property type="entry name" value="TXTP-like"/>
</dbReference>
<keyword evidence="8" id="KW-0496">Mitochondrion</keyword>
<dbReference type="InterPro" id="IPR018108">
    <property type="entry name" value="MCP_transmembrane"/>
</dbReference>
<dbReference type="PROSITE" id="PS50920">
    <property type="entry name" value="SOLCAR"/>
    <property type="match status" value="3"/>
</dbReference>
<dbReference type="PANTHER" id="PTHR45788:SF2">
    <property type="entry name" value="SUCCINATE_FUMARATE MITOCHONDRIAL TRANSPORTER"/>
    <property type="match status" value="1"/>
</dbReference>
<dbReference type="InterPro" id="IPR023395">
    <property type="entry name" value="MCP_dom_sf"/>
</dbReference>